<protein>
    <submittedName>
        <fullName evidence="1">Uncharacterized protein</fullName>
    </submittedName>
</protein>
<name>A0AAE1GN70_PETCI</name>
<dbReference type="EMBL" id="JAWQEG010000092">
    <property type="protein sequence ID" value="KAK3894739.1"/>
    <property type="molecule type" value="Genomic_DNA"/>
</dbReference>
<reference evidence="1" key="1">
    <citation type="submission" date="2023-10" db="EMBL/GenBank/DDBJ databases">
        <title>Genome assemblies of two species of porcelain crab, Petrolisthes cinctipes and Petrolisthes manimaculis (Anomura: Porcellanidae).</title>
        <authorList>
            <person name="Angst P."/>
        </authorList>
    </citation>
    <scope>NUCLEOTIDE SEQUENCE</scope>
    <source>
        <strain evidence="1">PB745_01</strain>
        <tissue evidence="1">Gill</tissue>
    </source>
</reference>
<organism evidence="1 2">
    <name type="scientific">Petrolisthes cinctipes</name>
    <name type="common">Flat porcelain crab</name>
    <dbReference type="NCBI Taxonomy" id="88211"/>
    <lineage>
        <taxon>Eukaryota</taxon>
        <taxon>Metazoa</taxon>
        <taxon>Ecdysozoa</taxon>
        <taxon>Arthropoda</taxon>
        <taxon>Crustacea</taxon>
        <taxon>Multicrustacea</taxon>
        <taxon>Malacostraca</taxon>
        <taxon>Eumalacostraca</taxon>
        <taxon>Eucarida</taxon>
        <taxon>Decapoda</taxon>
        <taxon>Pleocyemata</taxon>
        <taxon>Anomura</taxon>
        <taxon>Galatheoidea</taxon>
        <taxon>Porcellanidae</taxon>
        <taxon>Petrolisthes</taxon>
    </lineage>
</organism>
<comment type="caution">
    <text evidence="1">The sequence shown here is derived from an EMBL/GenBank/DDBJ whole genome shotgun (WGS) entry which is preliminary data.</text>
</comment>
<accession>A0AAE1GN70</accession>
<evidence type="ECO:0000313" key="1">
    <source>
        <dbReference type="EMBL" id="KAK3894739.1"/>
    </source>
</evidence>
<sequence length="171" mass="19752">MFTKGWVLHSENLSRTKARDTRDTRHKKLLAGRGKLTEDIIGKLTDYYGYAIRRNVGKTVEEMRKDVMSTYYYCISTGEKPKLMLCPEGSNSWCFYQKAIAEHKKKEEEQQKQKDMLEEELGSVSEGAPFFYGEKQQQTAKTINIPSHSNMKVYFTVGTEDDQGCVQKTVR</sequence>
<gene>
    <name evidence="1" type="ORF">Pcinc_001463</name>
</gene>
<dbReference type="Proteomes" id="UP001286313">
    <property type="component" value="Unassembled WGS sequence"/>
</dbReference>
<evidence type="ECO:0000313" key="2">
    <source>
        <dbReference type="Proteomes" id="UP001286313"/>
    </source>
</evidence>
<keyword evidence="2" id="KW-1185">Reference proteome</keyword>
<dbReference type="AlphaFoldDB" id="A0AAE1GN70"/>
<proteinExistence type="predicted"/>